<protein>
    <submittedName>
        <fullName evidence="1">Uncharacterized protein</fullName>
    </submittedName>
</protein>
<sequence>MMFALIVVVGIVALGVASFYVIKRPQGAVDPEDRKPLVSVNGHVKFAEGINQISISKIDMYDQRLVINQVAIIPFNRIQRAEFSKVVKNEKGLHGAPVQRYFGELTIHFTDKNGQETYISCETPKKNQFHLIYQYDLMKRQLNKRLGLEDLQPYLTLQEPYEL</sequence>
<dbReference type="AlphaFoldDB" id="A0A0B6AW83"/>
<evidence type="ECO:0000313" key="1">
    <source>
        <dbReference type="EMBL" id="AJI24144.1"/>
    </source>
</evidence>
<evidence type="ECO:0000313" key="2">
    <source>
        <dbReference type="Proteomes" id="UP000031829"/>
    </source>
</evidence>
<organism evidence="1 2">
    <name type="scientific">Priestia megaterium (strain ATCC 14581 / DSM 32 / CCUG 1817 / JCM 2506 / NBRC 15308 / NCIMB 9376 / NCTC 10342 / NRRL B-14308 / VKM B-512 / Ford 19)</name>
    <name type="common">Bacillus megaterium</name>
    <dbReference type="NCBI Taxonomy" id="1348623"/>
    <lineage>
        <taxon>Bacteria</taxon>
        <taxon>Bacillati</taxon>
        <taxon>Bacillota</taxon>
        <taxon>Bacilli</taxon>
        <taxon>Bacillales</taxon>
        <taxon>Bacillaceae</taxon>
        <taxon>Priestia</taxon>
    </lineage>
</organism>
<gene>
    <name evidence="1" type="ORF">BG04_5391</name>
</gene>
<proteinExistence type="predicted"/>
<dbReference type="RefSeq" id="WP_016764597.1">
    <property type="nucleotide sequence ID" value="NZ_BCVB01000011.1"/>
</dbReference>
<dbReference type="HOGENOM" id="CLU_1623857_0_0_9"/>
<dbReference type="GeneID" id="93643339"/>
<reference evidence="1 2" key="1">
    <citation type="journal article" date="2015" name="Genome Announc.">
        <title>Complete genome sequences for 35 biothreat assay-relevant bacillus species.</title>
        <authorList>
            <person name="Johnson S.L."/>
            <person name="Daligault H.E."/>
            <person name="Davenport K.W."/>
            <person name="Jaissle J."/>
            <person name="Frey K.G."/>
            <person name="Ladner J.T."/>
            <person name="Broomall S.M."/>
            <person name="Bishop-Lilly K.A."/>
            <person name="Bruce D.C."/>
            <person name="Gibbons H.S."/>
            <person name="Coyne S.R."/>
            <person name="Lo C.C."/>
            <person name="Meincke L."/>
            <person name="Munk A.C."/>
            <person name="Koroleva G.I."/>
            <person name="Rosenzweig C.N."/>
            <person name="Palacios G.F."/>
            <person name="Redden C.L."/>
            <person name="Minogue T.D."/>
            <person name="Chain P.S."/>
        </authorList>
    </citation>
    <scope>NUCLEOTIDE SEQUENCE [LARGE SCALE GENOMIC DNA]</scope>
    <source>
        <strain evidence="2">ATCC 14581 / DSM 32 / JCM 2506 / NBRC 15308 / NCIMB 9376 / NCTC 10342 / NRRL B-14308 / VKM B-512</strain>
    </source>
</reference>
<dbReference type="Proteomes" id="UP000031829">
    <property type="component" value="Chromosome"/>
</dbReference>
<dbReference type="EMBL" id="CP009920">
    <property type="protein sequence ID" value="AJI24144.1"/>
    <property type="molecule type" value="Genomic_DNA"/>
</dbReference>
<name>A0A0B6AW83_PRIM2</name>
<dbReference type="KEGG" id="bmeg:BG04_5391"/>
<accession>A0A0B6AW83</accession>